<organism evidence="2 3">
    <name type="scientific">Puccinia sorghi</name>
    <dbReference type="NCBI Taxonomy" id="27349"/>
    <lineage>
        <taxon>Eukaryota</taxon>
        <taxon>Fungi</taxon>
        <taxon>Dikarya</taxon>
        <taxon>Basidiomycota</taxon>
        <taxon>Pucciniomycotina</taxon>
        <taxon>Pucciniomycetes</taxon>
        <taxon>Pucciniales</taxon>
        <taxon>Pucciniaceae</taxon>
        <taxon>Puccinia</taxon>
    </lineage>
</organism>
<evidence type="ECO:0000313" key="3">
    <source>
        <dbReference type="Proteomes" id="UP000037035"/>
    </source>
</evidence>
<dbReference type="OrthoDB" id="2502328at2759"/>
<comment type="caution">
    <text evidence="2">The sequence shown here is derived from an EMBL/GenBank/DDBJ whole genome shotgun (WGS) entry which is preliminary data.</text>
</comment>
<protein>
    <submittedName>
        <fullName evidence="2">Uncharacterized protein</fullName>
    </submittedName>
</protein>
<sequence>MSPSPGIKEFTPNEEDSNDPEALILKEKRKVLVTIKYSVFVEKRFEGHSKRYVRVVPFGLIDPMNIDIQKWAWSDFKRQVMCHLCTRPKLMDLLEQLESKNVLKWIGYIINNRLFPKKTRTEILYETQFASFAQEAFKSRPSEVTIEITMDNPSTNEKILQSASEVNNLLNLEFGTEEEQALARRSQIRKQANPRAEDATMLQQVVAELYHTCVKNSEGSSEGLTFVNPNNPAQYIRVGHEQLTAWAKAMIVGEPGVDKTHPPKTQDFEWLPVPGTISHVTFTPPDSSASEYVNSGNSTSSIPAASDSSNSRPDKRHRPSESGGSQVNNIPSQFAHFNNDNTPMTRTRVEMQGTMTGFLGYSMIPFDDHHTRILIEYHRIHHWTFFKRSTMVELLGMGFAPGPARLLIDGVPLFEHVLKTTPEDPSFGDL</sequence>
<dbReference type="Proteomes" id="UP000037035">
    <property type="component" value="Unassembled WGS sequence"/>
</dbReference>
<feature type="compositionally biased region" description="Low complexity" evidence="1">
    <location>
        <begin position="297"/>
        <end position="311"/>
    </location>
</feature>
<gene>
    <name evidence="2" type="ORF">VP01_1461g2</name>
</gene>
<evidence type="ECO:0000256" key="1">
    <source>
        <dbReference type="SAM" id="MobiDB-lite"/>
    </source>
</evidence>
<evidence type="ECO:0000313" key="2">
    <source>
        <dbReference type="EMBL" id="KNZ61024.1"/>
    </source>
</evidence>
<feature type="compositionally biased region" description="Polar residues" evidence="1">
    <location>
        <begin position="279"/>
        <end position="296"/>
    </location>
</feature>
<keyword evidence="3" id="KW-1185">Reference proteome</keyword>
<feature type="compositionally biased region" description="Polar residues" evidence="1">
    <location>
        <begin position="322"/>
        <end position="343"/>
    </location>
</feature>
<accession>A0A0L6VJY6</accession>
<dbReference type="EMBL" id="LAVV01005132">
    <property type="protein sequence ID" value="KNZ61024.1"/>
    <property type="molecule type" value="Genomic_DNA"/>
</dbReference>
<dbReference type="VEuPathDB" id="FungiDB:VP01_1461g2"/>
<name>A0A0L6VJY6_9BASI</name>
<feature type="region of interest" description="Disordered" evidence="1">
    <location>
        <begin position="279"/>
        <end position="343"/>
    </location>
</feature>
<proteinExistence type="predicted"/>
<dbReference type="AlphaFoldDB" id="A0A0L6VJY6"/>
<reference evidence="2 3" key="1">
    <citation type="submission" date="2015-08" db="EMBL/GenBank/DDBJ databases">
        <title>Next Generation Sequencing and Analysis of the Genome of Puccinia sorghi L Schw, the Causal Agent of Maize Common Rust.</title>
        <authorList>
            <person name="Rochi L."/>
            <person name="Burguener G."/>
            <person name="Darino M."/>
            <person name="Turjanski A."/>
            <person name="Kreff E."/>
            <person name="Dieguez M.J."/>
            <person name="Sacco F."/>
        </authorList>
    </citation>
    <scope>NUCLEOTIDE SEQUENCE [LARGE SCALE GENOMIC DNA]</scope>
    <source>
        <strain evidence="2 3">RO10H11247</strain>
    </source>
</reference>